<comment type="caution">
    <text evidence="1">The sequence shown here is derived from an EMBL/GenBank/DDBJ whole genome shotgun (WGS) entry which is preliminary data.</text>
</comment>
<protein>
    <submittedName>
        <fullName evidence="1">Uncharacterized protein</fullName>
    </submittedName>
</protein>
<dbReference type="EMBL" id="JAEACU010000003">
    <property type="protein sequence ID" value="KAH7537079.1"/>
    <property type="molecule type" value="Genomic_DNA"/>
</dbReference>
<organism evidence="1 2">
    <name type="scientific">Ziziphus jujuba var. spinosa</name>
    <dbReference type="NCBI Taxonomy" id="714518"/>
    <lineage>
        <taxon>Eukaryota</taxon>
        <taxon>Viridiplantae</taxon>
        <taxon>Streptophyta</taxon>
        <taxon>Embryophyta</taxon>
        <taxon>Tracheophyta</taxon>
        <taxon>Spermatophyta</taxon>
        <taxon>Magnoliopsida</taxon>
        <taxon>eudicotyledons</taxon>
        <taxon>Gunneridae</taxon>
        <taxon>Pentapetalae</taxon>
        <taxon>rosids</taxon>
        <taxon>fabids</taxon>
        <taxon>Rosales</taxon>
        <taxon>Rhamnaceae</taxon>
        <taxon>Paliureae</taxon>
        <taxon>Ziziphus</taxon>
    </lineage>
</organism>
<evidence type="ECO:0000313" key="2">
    <source>
        <dbReference type="Proteomes" id="UP000813462"/>
    </source>
</evidence>
<dbReference type="Proteomes" id="UP000813462">
    <property type="component" value="Unassembled WGS sequence"/>
</dbReference>
<sequence>MNEKDMRIKVGNFGFLRLLVFQETLFTSSGLVCIGGKEGVDFHNASSSSVPGVLVVMSIEDGHETVTGLCELDPV</sequence>
<dbReference type="AlphaFoldDB" id="A0A978VNF4"/>
<accession>A0A978VNF4</accession>
<reference evidence="1" key="1">
    <citation type="journal article" date="2021" name="Front. Plant Sci.">
        <title>Chromosome-Scale Genome Assembly for Chinese Sour Jujube and Insights Into Its Genome Evolution and Domestication Signature.</title>
        <authorList>
            <person name="Shen L.-Y."/>
            <person name="Luo H."/>
            <person name="Wang X.-L."/>
            <person name="Wang X.-M."/>
            <person name="Qiu X.-J."/>
            <person name="Liu H."/>
            <person name="Zhou S.-S."/>
            <person name="Jia K.-H."/>
            <person name="Nie S."/>
            <person name="Bao Y.-T."/>
            <person name="Zhang R.-G."/>
            <person name="Yun Q.-Z."/>
            <person name="Chai Y.-H."/>
            <person name="Lu J.-Y."/>
            <person name="Li Y."/>
            <person name="Zhao S.-W."/>
            <person name="Mao J.-F."/>
            <person name="Jia S.-G."/>
            <person name="Mao Y.-M."/>
        </authorList>
    </citation>
    <scope>NUCLEOTIDE SEQUENCE</scope>
    <source>
        <strain evidence="1">AT0</strain>
        <tissue evidence="1">Leaf</tissue>
    </source>
</reference>
<name>A0A978VNF4_ZIZJJ</name>
<evidence type="ECO:0000313" key="1">
    <source>
        <dbReference type="EMBL" id="KAH7537079.1"/>
    </source>
</evidence>
<proteinExistence type="predicted"/>
<gene>
    <name evidence="1" type="ORF">FEM48_Zijuj03G0054000</name>
</gene>